<dbReference type="InterPro" id="IPR001684">
    <property type="entry name" value="Ribosomal_bL27"/>
</dbReference>
<evidence type="ECO:0000256" key="3">
    <source>
        <dbReference type="ARBA" id="ARBA00023274"/>
    </source>
</evidence>
<organism evidence="4">
    <name type="scientific">Aceria tosichella</name>
    <name type="common">wheat curl mite</name>
    <dbReference type="NCBI Taxonomy" id="561515"/>
    <lineage>
        <taxon>Eukaryota</taxon>
        <taxon>Metazoa</taxon>
        <taxon>Ecdysozoa</taxon>
        <taxon>Arthropoda</taxon>
        <taxon>Chelicerata</taxon>
        <taxon>Arachnida</taxon>
        <taxon>Acari</taxon>
        <taxon>Acariformes</taxon>
        <taxon>Trombidiformes</taxon>
        <taxon>Prostigmata</taxon>
        <taxon>Eupodina</taxon>
        <taxon>Eriophyoidea</taxon>
        <taxon>Eriophyidae</taxon>
        <taxon>Eriophyinae</taxon>
        <taxon>Aceriini</taxon>
        <taxon>Aceria</taxon>
    </lineage>
</organism>
<sequence>MFTKDLLVNKAPRLLLQAFYRRNLSPSSQKPHRERKHYRLWSLPGEFIYYKDILARQFTMYWHPGLNAGIDGERTIYALCDGIMVITEEKYNPDWGYPLVKEAYMAGDEKQAPSYQRYIHVIPRKRISEFKLVDKI</sequence>
<dbReference type="GO" id="GO:0006412">
    <property type="term" value="P:translation"/>
    <property type="evidence" value="ECO:0007669"/>
    <property type="project" value="InterPro"/>
</dbReference>
<dbReference type="GO" id="GO:0003735">
    <property type="term" value="F:structural constituent of ribosome"/>
    <property type="evidence" value="ECO:0007669"/>
    <property type="project" value="InterPro"/>
</dbReference>
<gene>
    <name evidence="4" type="primary">Mrpl27</name>
    <name evidence="4" type="ORF">g.19780</name>
</gene>
<dbReference type="Pfam" id="PF01016">
    <property type="entry name" value="Ribosomal_L27"/>
    <property type="match status" value="1"/>
</dbReference>
<accession>A0A6G1SDY4</accession>
<reference evidence="4" key="1">
    <citation type="submission" date="2018-10" db="EMBL/GenBank/DDBJ databases">
        <title>Transcriptome assembly of Aceria tosichella (Wheat curl mite) Type 2.</title>
        <authorList>
            <person name="Scully E.D."/>
            <person name="Geib S.M."/>
            <person name="Palmer N.A."/>
            <person name="Gupta A.K."/>
            <person name="Sarath G."/>
            <person name="Tatineni S."/>
        </authorList>
    </citation>
    <scope>NUCLEOTIDE SEQUENCE</scope>
    <source>
        <strain evidence="4">LincolnNE</strain>
    </source>
</reference>
<dbReference type="PANTHER" id="PTHR15893">
    <property type="entry name" value="RIBOSOMAL PROTEIN L27"/>
    <property type="match status" value="1"/>
</dbReference>
<keyword evidence="3" id="KW-0687">Ribonucleoprotein</keyword>
<dbReference type="SUPFAM" id="SSF110324">
    <property type="entry name" value="Ribosomal L27 protein-like"/>
    <property type="match status" value="1"/>
</dbReference>
<evidence type="ECO:0000256" key="1">
    <source>
        <dbReference type="ARBA" id="ARBA00010797"/>
    </source>
</evidence>
<dbReference type="AlphaFoldDB" id="A0A6G1SDY4"/>
<dbReference type="GO" id="GO:0005762">
    <property type="term" value="C:mitochondrial large ribosomal subunit"/>
    <property type="evidence" value="ECO:0007669"/>
    <property type="project" value="TreeGrafter"/>
</dbReference>
<name>A0A6G1SDY4_9ACAR</name>
<protein>
    <submittedName>
        <fullName evidence="4">39S ribosomal protein L27, mitochondrial</fullName>
    </submittedName>
</protein>
<comment type="similarity">
    <text evidence="1">Belongs to the bacterial ribosomal protein bL27 family.</text>
</comment>
<evidence type="ECO:0000256" key="2">
    <source>
        <dbReference type="ARBA" id="ARBA00022980"/>
    </source>
</evidence>
<keyword evidence="2 4" id="KW-0689">Ribosomal protein</keyword>
<evidence type="ECO:0000313" key="4">
    <source>
        <dbReference type="EMBL" id="MDE48130.1"/>
    </source>
</evidence>
<proteinExistence type="inferred from homology"/>
<dbReference type="PANTHER" id="PTHR15893:SF0">
    <property type="entry name" value="LARGE RIBOSOMAL SUBUNIT PROTEIN BL27M"/>
    <property type="match status" value="1"/>
</dbReference>
<dbReference type="Gene3D" id="2.40.50.100">
    <property type="match status" value="1"/>
</dbReference>
<dbReference type="EMBL" id="GGYP01003359">
    <property type="protein sequence ID" value="MDE48130.1"/>
    <property type="molecule type" value="Transcribed_RNA"/>
</dbReference>